<dbReference type="KEGG" id="bcom:BAUCODRAFT_30549"/>
<proteinExistence type="predicted"/>
<feature type="compositionally biased region" description="Basic and acidic residues" evidence="1">
    <location>
        <begin position="137"/>
        <end position="159"/>
    </location>
</feature>
<protein>
    <recommendedName>
        <fullName evidence="4">WW domain-containing protein</fullName>
    </recommendedName>
</protein>
<organism evidence="2 3">
    <name type="scientific">Baudoinia panamericana (strain UAMH 10762)</name>
    <name type="common">Angels' share fungus</name>
    <name type="synonym">Baudoinia compniacensis (strain UAMH 10762)</name>
    <dbReference type="NCBI Taxonomy" id="717646"/>
    <lineage>
        <taxon>Eukaryota</taxon>
        <taxon>Fungi</taxon>
        <taxon>Dikarya</taxon>
        <taxon>Ascomycota</taxon>
        <taxon>Pezizomycotina</taxon>
        <taxon>Dothideomycetes</taxon>
        <taxon>Dothideomycetidae</taxon>
        <taxon>Mycosphaerellales</taxon>
        <taxon>Teratosphaeriaceae</taxon>
        <taxon>Baudoinia</taxon>
    </lineage>
</organism>
<accession>M2LZH8</accession>
<dbReference type="OrthoDB" id="2367685at2759"/>
<feature type="non-terminal residue" evidence="2">
    <location>
        <position position="236"/>
    </location>
</feature>
<evidence type="ECO:0000313" key="3">
    <source>
        <dbReference type="Proteomes" id="UP000011761"/>
    </source>
</evidence>
<feature type="compositionally biased region" description="Basic and acidic residues" evidence="1">
    <location>
        <begin position="178"/>
        <end position="187"/>
    </location>
</feature>
<dbReference type="eggNOG" id="ENOG502RXVZ">
    <property type="taxonomic scope" value="Eukaryota"/>
</dbReference>
<dbReference type="EMBL" id="KB445551">
    <property type="protein sequence ID" value="EMD00093.1"/>
    <property type="molecule type" value="Genomic_DNA"/>
</dbReference>
<sequence length="236" mass="26922">MEDENRPLPKGWIRSFDPHTHHQFFVDTTKDPPRSIWVHPYDDDQYLSTLSSEDRERIEQESMGRGHPPSKQDMIAHLTDDEEEDDDQRHAGGASSSSTSKPHASVELPPRPTDQDKDKGKQGFGRKLKDKVTGTTHEQRVQERERRAAEEQRMYEQHQRIRRAMAEAQRTGQPQLLGKDKDGKDVYIEPPAYQGGYGGYPGGYGYNPYGSGGVYTTPNARYIRPADPYSRPYGYG</sequence>
<keyword evidence="3" id="KW-1185">Reference proteome</keyword>
<dbReference type="STRING" id="717646.M2LZH8"/>
<evidence type="ECO:0008006" key="4">
    <source>
        <dbReference type="Google" id="ProtNLM"/>
    </source>
</evidence>
<feature type="region of interest" description="Disordered" evidence="1">
    <location>
        <begin position="1"/>
        <end position="190"/>
    </location>
</feature>
<reference evidence="2 3" key="1">
    <citation type="journal article" date="2012" name="PLoS Pathog.">
        <title>Diverse lifestyles and strategies of plant pathogenesis encoded in the genomes of eighteen Dothideomycetes fungi.</title>
        <authorList>
            <person name="Ohm R.A."/>
            <person name="Feau N."/>
            <person name="Henrissat B."/>
            <person name="Schoch C.L."/>
            <person name="Horwitz B.A."/>
            <person name="Barry K.W."/>
            <person name="Condon B.J."/>
            <person name="Copeland A.C."/>
            <person name="Dhillon B."/>
            <person name="Glaser F."/>
            <person name="Hesse C.N."/>
            <person name="Kosti I."/>
            <person name="LaButti K."/>
            <person name="Lindquist E.A."/>
            <person name="Lucas S."/>
            <person name="Salamov A.A."/>
            <person name="Bradshaw R.E."/>
            <person name="Ciuffetti L."/>
            <person name="Hamelin R.C."/>
            <person name="Kema G.H.J."/>
            <person name="Lawrence C."/>
            <person name="Scott J.A."/>
            <person name="Spatafora J.W."/>
            <person name="Turgeon B.G."/>
            <person name="de Wit P.J.G.M."/>
            <person name="Zhong S."/>
            <person name="Goodwin S.B."/>
            <person name="Grigoriev I.V."/>
        </authorList>
    </citation>
    <scope>NUCLEOTIDE SEQUENCE [LARGE SCALE GENOMIC DNA]</scope>
    <source>
        <strain evidence="2 3">UAMH 10762</strain>
    </source>
</reference>
<evidence type="ECO:0000313" key="2">
    <source>
        <dbReference type="EMBL" id="EMD00093.1"/>
    </source>
</evidence>
<dbReference type="GeneID" id="19111251"/>
<name>M2LZH8_BAUPA</name>
<evidence type="ECO:0000256" key="1">
    <source>
        <dbReference type="SAM" id="MobiDB-lite"/>
    </source>
</evidence>
<gene>
    <name evidence="2" type="ORF">BAUCODRAFT_30549</name>
</gene>
<dbReference type="HOGENOM" id="CLU_049761_1_0_1"/>
<feature type="compositionally biased region" description="Basic and acidic residues" evidence="1">
    <location>
        <begin position="52"/>
        <end position="64"/>
    </location>
</feature>
<dbReference type="Proteomes" id="UP000011761">
    <property type="component" value="Unassembled WGS sequence"/>
</dbReference>
<dbReference type="Gene3D" id="2.20.70.10">
    <property type="match status" value="1"/>
</dbReference>
<dbReference type="AlphaFoldDB" id="M2LZH8"/>
<dbReference type="RefSeq" id="XP_007672593.1">
    <property type="nucleotide sequence ID" value="XM_007674403.1"/>
</dbReference>
<dbReference type="OMA" id="WVRTYDP"/>